<keyword evidence="3" id="KW-0813">Transport</keyword>
<dbReference type="Pfam" id="PF08767">
    <property type="entry name" value="CRM1_C"/>
    <property type="match status" value="1"/>
</dbReference>
<dbReference type="InterPro" id="IPR011989">
    <property type="entry name" value="ARM-like"/>
</dbReference>
<dbReference type="Pfam" id="PF18784">
    <property type="entry name" value="CRM1_repeat_2"/>
    <property type="match status" value="1"/>
</dbReference>
<dbReference type="PANTHER" id="PTHR11223:SF2">
    <property type="entry name" value="EXPORTIN-1"/>
    <property type="match status" value="1"/>
</dbReference>
<dbReference type="InterPro" id="IPR016024">
    <property type="entry name" value="ARM-type_fold"/>
</dbReference>
<evidence type="ECO:0000256" key="3">
    <source>
        <dbReference type="ARBA" id="ARBA00022448"/>
    </source>
</evidence>
<dbReference type="Pfam" id="PF08389">
    <property type="entry name" value="Xpo1"/>
    <property type="match status" value="1"/>
</dbReference>
<dbReference type="AlphaFoldDB" id="Q7Z2C0"/>
<dbReference type="VEuPathDB" id="TriTrypDB:Tb427_110161300"/>
<comment type="similarity">
    <text evidence="2">Belongs to the exportin family.</text>
</comment>
<dbReference type="GO" id="GO:0006611">
    <property type="term" value="P:protein export from nucleus"/>
    <property type="evidence" value="ECO:0007669"/>
    <property type="project" value="InterPro"/>
</dbReference>
<evidence type="ECO:0000256" key="2">
    <source>
        <dbReference type="ARBA" id="ARBA00009466"/>
    </source>
</evidence>
<proteinExistence type="inferred from homology"/>
<dbReference type="InterPro" id="IPR040485">
    <property type="entry name" value="XPO1_repeat_3"/>
</dbReference>
<dbReference type="GO" id="GO:0005049">
    <property type="term" value="F:nuclear export signal receptor activity"/>
    <property type="evidence" value="ECO:0007669"/>
    <property type="project" value="InterPro"/>
</dbReference>
<evidence type="ECO:0000256" key="4">
    <source>
        <dbReference type="ARBA" id="ARBA00022927"/>
    </source>
</evidence>
<dbReference type="GO" id="GO:0005737">
    <property type="term" value="C:cytoplasm"/>
    <property type="evidence" value="ECO:0007669"/>
    <property type="project" value="TreeGrafter"/>
</dbReference>
<dbReference type="InterPro" id="IPR001494">
    <property type="entry name" value="Importin-beta_N"/>
</dbReference>
<dbReference type="InterPro" id="IPR045065">
    <property type="entry name" value="XPO1/5"/>
</dbReference>
<organism evidence="8">
    <name type="scientific">Trypanosoma brucei</name>
    <dbReference type="NCBI Taxonomy" id="5691"/>
    <lineage>
        <taxon>Eukaryota</taxon>
        <taxon>Discoba</taxon>
        <taxon>Euglenozoa</taxon>
        <taxon>Kinetoplastea</taxon>
        <taxon>Metakinetoplastina</taxon>
        <taxon>Trypanosomatida</taxon>
        <taxon>Trypanosomatidae</taxon>
        <taxon>Trypanosoma</taxon>
    </lineage>
</organism>
<protein>
    <submittedName>
        <fullName evidence="8">CRM1</fullName>
    </submittedName>
</protein>
<dbReference type="InterPro" id="IPR014877">
    <property type="entry name" value="XPO1_C_dom"/>
</dbReference>
<sequence>MEDILDFSKPVDVQRFDQVVQYLSTGSPQEIVRAQEVLTAFKERPDSFLRVGDLLTKSVNLTTRFFALQVLEDAILHRWNTFTAEQCQEIRNFVVNMIVGECVSFNQIRSRRALLMKMNSALVSIAKREWPVRWPTFIKDVCSSAGPDEPLVENNLNILRMVGEEIFEFSEKTLTTRWLKRKKEALQSDFQAILQLCLSILSTSDEALLKTNLECLEKYLSWVEPASVFNEELLKYLAGLIARKSAVSRCAVRCLTVACSVETDHGSVGDAQAQVMVRVFRTILDNIMNLLPTNHSSVEARIVQFSNMEGSVDAGFVGDLNLLLVAFLKHYTRNIMYDDLLLISANQLIVGMSHINDKELFKSCVDYWWWLGEKMVRSASPTPLHRKLALVLSNVRFTLIKKMARPEEVIIVVEDGEVRRVHMKDVEELQLYKLMRETLVFLTYLDPQDMQAIMTKIVMKLEDLSEWSWHNCNTLSWAVGAISVALTEEQESSLFVVIVRGLLDLCSKLQGKENRAVVASGIMFVVGQYPRFLRAHQPFFRAVVKKVIEFMCDLFPGVQEMAVDTLLKVASQVPDQFVCVKNNGISLAEETAKRWTEITSLLKPQHMHTCFVAAGWMVKGEKPERQPSLLGMFLQDANDSFRIIVERAASKGPAFGEDFSGMGELIHILRVFSSIASSCGTSFVNEMGIIIYDLQGLYRTFFSAQTALVADHGTDAMERQEARYLRLAKREILRIFECFVDNTEECDFVATNCMPSILTTVLEDYRDSLPIVKEAGAIDLVTAGFNQVGNAVLAEDCAAIWDHTFDTTISMICANAEDFPEFRVNLFKLLHALNTRCFSNFLSYASTKGDVINGMLWVIKHTDFAIMETGLKTLDAFLENVSRSELLQPFYDAFMQQIFVEVLVSAMDSLHAAGFELHCSILIKLFTVSSMFPVDLPKLGRNDIESFLCENLSTIATLTPALIKQFIAGAYEKYGDPVEFRRSFADFLIEMQVWGAEEENRLQQEEEQRRREEDIPGFAALSVKGPPPTPSFYP</sequence>
<dbReference type="GO" id="GO:0005634">
    <property type="term" value="C:nucleus"/>
    <property type="evidence" value="ECO:0007669"/>
    <property type="project" value="UniProtKB-SubCell"/>
</dbReference>
<feature type="compositionally biased region" description="Basic and acidic residues" evidence="6">
    <location>
        <begin position="999"/>
        <end position="1014"/>
    </location>
</feature>
<feature type="region of interest" description="Disordered" evidence="6">
    <location>
        <begin position="999"/>
        <end position="1034"/>
    </location>
</feature>
<dbReference type="PANTHER" id="PTHR11223">
    <property type="entry name" value="EXPORTIN 1/5"/>
    <property type="match status" value="1"/>
</dbReference>
<evidence type="ECO:0000256" key="6">
    <source>
        <dbReference type="SAM" id="MobiDB-lite"/>
    </source>
</evidence>
<comment type="subcellular location">
    <subcellularLocation>
        <location evidence="1">Nucleus</location>
    </subcellularLocation>
</comment>
<keyword evidence="4" id="KW-0653">Protein transport</keyword>
<dbReference type="VEuPathDB" id="TriTrypDB:Tbg972.11.16060"/>
<dbReference type="GO" id="GO:0031267">
    <property type="term" value="F:small GTPase binding"/>
    <property type="evidence" value="ECO:0007669"/>
    <property type="project" value="InterPro"/>
</dbReference>
<dbReference type="GO" id="GO:0000056">
    <property type="term" value="P:ribosomal small subunit export from nucleus"/>
    <property type="evidence" value="ECO:0007669"/>
    <property type="project" value="TreeGrafter"/>
</dbReference>
<accession>Q7Z2C0</accession>
<feature type="domain" description="Importin N-terminal" evidence="7">
    <location>
        <begin position="34"/>
        <end position="100"/>
    </location>
</feature>
<keyword evidence="5" id="KW-0539">Nucleus</keyword>
<dbReference type="InterPro" id="IPR041235">
    <property type="entry name" value="Exp1_repeat_2"/>
</dbReference>
<evidence type="ECO:0000313" key="8">
    <source>
        <dbReference type="EMBL" id="AAP31819.1"/>
    </source>
</evidence>
<dbReference type="SUPFAM" id="SSF48371">
    <property type="entry name" value="ARM repeat"/>
    <property type="match status" value="2"/>
</dbReference>
<dbReference type="SMART" id="SM01102">
    <property type="entry name" value="CRM1_C"/>
    <property type="match status" value="1"/>
</dbReference>
<dbReference type="GO" id="GO:0000055">
    <property type="term" value="P:ribosomal large subunit export from nucleus"/>
    <property type="evidence" value="ECO:0007669"/>
    <property type="project" value="TreeGrafter"/>
</dbReference>
<feature type="compositionally biased region" description="Pro residues" evidence="6">
    <location>
        <begin position="1025"/>
        <end position="1034"/>
    </location>
</feature>
<evidence type="ECO:0000256" key="5">
    <source>
        <dbReference type="ARBA" id="ARBA00023242"/>
    </source>
</evidence>
<dbReference type="EMBL" id="AY262111">
    <property type="protein sequence ID" value="AAP31819.1"/>
    <property type="molecule type" value="Genomic_DNA"/>
</dbReference>
<dbReference type="SMART" id="SM00913">
    <property type="entry name" value="IBN_N"/>
    <property type="match status" value="1"/>
</dbReference>
<evidence type="ECO:0000256" key="1">
    <source>
        <dbReference type="ARBA" id="ARBA00004123"/>
    </source>
</evidence>
<dbReference type="PROSITE" id="PS50166">
    <property type="entry name" value="IMPORTIN_B_NT"/>
    <property type="match status" value="1"/>
</dbReference>
<dbReference type="InterPro" id="IPR041123">
    <property type="entry name" value="CRM1_repeat"/>
</dbReference>
<gene>
    <name evidence="8" type="primary">Crm1</name>
</gene>
<dbReference type="Gene3D" id="1.25.10.10">
    <property type="entry name" value="Leucine-rich Repeat Variant"/>
    <property type="match status" value="1"/>
</dbReference>
<dbReference type="VEuPathDB" id="TriTrypDB:Tb1125.11.14340"/>
<dbReference type="VEuPathDB" id="TriTrypDB:Tb927.11.14340"/>
<dbReference type="Pfam" id="PF18787">
    <property type="entry name" value="CRM1_repeat_3"/>
    <property type="match status" value="1"/>
</dbReference>
<dbReference type="InterPro" id="IPR013598">
    <property type="entry name" value="Exportin-1/Importin-b-like"/>
</dbReference>
<dbReference type="Pfam" id="PF03810">
    <property type="entry name" value="IBN_N"/>
    <property type="match status" value="1"/>
</dbReference>
<reference evidence="8" key="1">
    <citation type="submission" date="2003-03" db="EMBL/GenBank/DDBJ databases">
        <title>CRM1 is not a general RNA-nuclear export factor in trypanosomes.</title>
        <authorList>
            <person name="Cuevas I.C."/>
            <person name="Frasch A.C."/>
            <person name="D'Orso I."/>
        </authorList>
    </citation>
    <scope>NUCLEOTIDE SEQUENCE</scope>
    <source>
        <strain evidence="8">AnTat 1.1</strain>
    </source>
</reference>
<dbReference type="Pfam" id="PF18777">
    <property type="entry name" value="CRM1_repeat"/>
    <property type="match status" value="1"/>
</dbReference>
<evidence type="ECO:0000259" key="7">
    <source>
        <dbReference type="PROSITE" id="PS50166"/>
    </source>
</evidence>
<dbReference type="FunFam" id="1.25.10.10:FF:000610">
    <property type="entry name" value="Exportin 1"/>
    <property type="match status" value="1"/>
</dbReference>
<name>Q7Z2C0_9TRYP</name>